<reference evidence="1 2" key="1">
    <citation type="submission" date="2024-02" db="EMBL/GenBank/DDBJ databases">
        <title>High-quality chromosome-scale genome assembly of Pensacola bahiagrass (Paspalum notatum Flugge var. saurae).</title>
        <authorList>
            <person name="Vega J.M."/>
            <person name="Podio M."/>
            <person name="Orjuela J."/>
            <person name="Siena L.A."/>
            <person name="Pessino S.C."/>
            <person name="Combes M.C."/>
            <person name="Mariac C."/>
            <person name="Albertini E."/>
            <person name="Pupilli F."/>
            <person name="Ortiz J.P.A."/>
            <person name="Leblanc O."/>
        </authorList>
    </citation>
    <scope>NUCLEOTIDE SEQUENCE [LARGE SCALE GENOMIC DNA]</scope>
    <source>
        <strain evidence="1">R1</strain>
        <tissue evidence="1">Leaf</tissue>
    </source>
</reference>
<evidence type="ECO:0000313" key="2">
    <source>
        <dbReference type="Proteomes" id="UP001341281"/>
    </source>
</evidence>
<dbReference type="EMBL" id="CP144754">
    <property type="protein sequence ID" value="WVZ97587.1"/>
    <property type="molecule type" value="Genomic_DNA"/>
</dbReference>
<sequence>MEAAENNPDDRPLWNHVNILEILLRRTARVSCKYCGGSYPRVKAHLLLIHNAGTNVCPNVTEAILQQLQNEIAQAEGQN</sequence>
<dbReference type="Proteomes" id="UP001341281">
    <property type="component" value="Chromosome 10"/>
</dbReference>
<organism evidence="1 2">
    <name type="scientific">Paspalum notatum var. saurae</name>
    <dbReference type="NCBI Taxonomy" id="547442"/>
    <lineage>
        <taxon>Eukaryota</taxon>
        <taxon>Viridiplantae</taxon>
        <taxon>Streptophyta</taxon>
        <taxon>Embryophyta</taxon>
        <taxon>Tracheophyta</taxon>
        <taxon>Spermatophyta</taxon>
        <taxon>Magnoliopsida</taxon>
        <taxon>Liliopsida</taxon>
        <taxon>Poales</taxon>
        <taxon>Poaceae</taxon>
        <taxon>PACMAD clade</taxon>
        <taxon>Panicoideae</taxon>
        <taxon>Andropogonodae</taxon>
        <taxon>Paspaleae</taxon>
        <taxon>Paspalinae</taxon>
        <taxon>Paspalum</taxon>
    </lineage>
</organism>
<dbReference type="AlphaFoldDB" id="A0AAQ3XGS7"/>
<evidence type="ECO:0000313" key="1">
    <source>
        <dbReference type="EMBL" id="WVZ97585.1"/>
    </source>
</evidence>
<protein>
    <recommendedName>
        <fullName evidence="3">BED-type domain-containing protein</fullName>
    </recommendedName>
</protein>
<accession>A0AAQ3XGS7</accession>
<evidence type="ECO:0008006" key="3">
    <source>
        <dbReference type="Google" id="ProtNLM"/>
    </source>
</evidence>
<proteinExistence type="predicted"/>
<dbReference type="EMBL" id="CP144754">
    <property type="protein sequence ID" value="WVZ97585.1"/>
    <property type="molecule type" value="Genomic_DNA"/>
</dbReference>
<gene>
    <name evidence="1" type="ORF">U9M48_043110</name>
</gene>
<keyword evidence="2" id="KW-1185">Reference proteome</keyword>
<dbReference type="EMBL" id="CP144754">
    <property type="protein sequence ID" value="WVZ97586.1"/>
    <property type="molecule type" value="Genomic_DNA"/>
</dbReference>
<name>A0AAQ3XGS7_PASNO</name>